<comment type="subcellular location">
    <subcellularLocation>
        <location evidence="1">Secreted</location>
    </subcellularLocation>
</comment>
<dbReference type="GO" id="GO:0031222">
    <property type="term" value="P:arabinan catabolic process"/>
    <property type="evidence" value="ECO:0007669"/>
    <property type="project" value="TreeGrafter"/>
</dbReference>
<evidence type="ECO:0000313" key="9">
    <source>
        <dbReference type="EMBL" id="CDP02677.1"/>
    </source>
</evidence>
<dbReference type="PhylomeDB" id="A0A068U339"/>
<evidence type="ECO:0000256" key="7">
    <source>
        <dbReference type="SAM" id="SignalP"/>
    </source>
</evidence>
<dbReference type="GO" id="GO:0046556">
    <property type="term" value="F:alpha-L-arabinofuranosidase activity"/>
    <property type="evidence" value="ECO:0007669"/>
    <property type="project" value="TreeGrafter"/>
</dbReference>
<dbReference type="FunFam" id="3.40.50.1700:FF:000001">
    <property type="entry name" value="probable beta-D-xylosidase 2"/>
    <property type="match status" value="1"/>
</dbReference>
<dbReference type="Gene3D" id="3.40.50.1700">
    <property type="entry name" value="Glycoside hydrolase family 3 C-terminal domain"/>
    <property type="match status" value="1"/>
</dbReference>
<name>A0A068U339_COFCA</name>
<dbReference type="OrthoDB" id="47059at2759"/>
<dbReference type="InterPro" id="IPR013783">
    <property type="entry name" value="Ig-like_fold"/>
</dbReference>
<dbReference type="Gene3D" id="2.60.40.10">
    <property type="entry name" value="Immunoglobulins"/>
    <property type="match status" value="1"/>
</dbReference>
<dbReference type="InterPro" id="IPR017853">
    <property type="entry name" value="GH"/>
</dbReference>
<keyword evidence="3 7" id="KW-0732">Signal</keyword>
<evidence type="ECO:0000256" key="5">
    <source>
        <dbReference type="ARBA" id="ARBA00023180"/>
    </source>
</evidence>
<feature type="signal peptide" evidence="7">
    <location>
        <begin position="1"/>
        <end position="24"/>
    </location>
</feature>
<dbReference type="PANTHER" id="PTHR42721:SF1">
    <property type="entry name" value="BETA-D-XYLOSIDASE 6-RELATED"/>
    <property type="match status" value="1"/>
</dbReference>
<evidence type="ECO:0000256" key="1">
    <source>
        <dbReference type="ARBA" id="ARBA00004613"/>
    </source>
</evidence>
<dbReference type="EMBL" id="HG739092">
    <property type="protein sequence ID" value="CDP02677.1"/>
    <property type="molecule type" value="Genomic_DNA"/>
</dbReference>
<evidence type="ECO:0000256" key="3">
    <source>
        <dbReference type="ARBA" id="ARBA00022729"/>
    </source>
</evidence>
<gene>
    <name evidence="9" type="ORF">GSCOC_T00040142001</name>
</gene>
<dbReference type="OMA" id="HMAIGTT"/>
<dbReference type="Pfam" id="PF01915">
    <property type="entry name" value="Glyco_hydro_3_C"/>
    <property type="match status" value="1"/>
</dbReference>
<dbReference type="GO" id="GO:0005576">
    <property type="term" value="C:extracellular region"/>
    <property type="evidence" value="ECO:0007669"/>
    <property type="project" value="UniProtKB-SubCell"/>
</dbReference>
<dbReference type="Pfam" id="PF00933">
    <property type="entry name" value="Glyco_hydro_3"/>
    <property type="match status" value="1"/>
</dbReference>
<dbReference type="Proteomes" id="UP000295252">
    <property type="component" value="Chromosome IX"/>
</dbReference>
<protein>
    <recommendedName>
        <fullName evidence="8">Fibronectin type III-like domain-containing protein</fullName>
    </recommendedName>
</protein>
<dbReference type="STRING" id="49390.A0A068U339"/>
<sequence>MFYSFRFLFLSIITCFYVLGPSCSQLQYPCKPPYDKYQFCDTSLPIKTRAKSLISLLTLDEKIQQLSDNATQISRLGIPAYEWWSESLHGIATNGPGISFNGTIQSATGFPQVILTAAAFNRTLWREIAKAVAVEARAMYNLGQAGLTFFAPNINIFRDPRWGRGQETPGEDPMVTSAYAIEYVTGFQGQNQRGSKHPYRERRFLNDDDQRSGSLMLSACCKHYTAYDLEKWGGHTRYDFDAKVTKQDMEDTYQPPFKSCIVQGRASCLMCSYNRVNGIPACADRDLLHKARNDWGFKGYITSDCDAVATIFENNNFTKTKEEAVAVALKAGTDINCGTYMLRHMKSAIDQGKVLEEDIDRALFNLFSVLLQLGLFDGNPARRQFGNLGSQNVCSSEHKTLALEAAMQGIVLLKNNQKFLPWNKNDISSVAIIGPMANTMNIGGDYTGFSCNPESILQGLKNYVEDTFYAAGCQDVPCNSTAGIPEALSIAKEAEYVIVVTGLDLSQETEDLDRYSLLLPGHQMALIRAVASVSKKPVVLVLTGGGPVDVSFAEGDQQIASIIWIGYPGETGGKALSQILFGEYNPGGRLPMTWYPESFTSIPMTDMSMRADPSRGYPGRTYRFYTGERVYGFGHGLSYTNFNYKILSAPARLSLSGQVKGKSRRYIRQGGGNGLDYVLVDDVAYCDSLRFHVQISIINHGDIDGSQVVLLFSQVPKSFTGAPERQTVGFDRVHALAYRSVETSILVDPCEHLSIVNEQGSKILPLGDHTLMVEDLKHTLSIEA</sequence>
<dbReference type="InterPro" id="IPR002772">
    <property type="entry name" value="Glyco_hydro_3_C"/>
</dbReference>
<dbReference type="Gramene" id="CDP02677">
    <property type="protein sequence ID" value="CDP02677"/>
    <property type="gene ID" value="GSCOC_T00040142001"/>
</dbReference>
<keyword evidence="5" id="KW-0325">Glycoprotein</keyword>
<evidence type="ECO:0000256" key="4">
    <source>
        <dbReference type="ARBA" id="ARBA00022801"/>
    </source>
</evidence>
<dbReference type="GO" id="GO:0045493">
    <property type="term" value="P:xylan catabolic process"/>
    <property type="evidence" value="ECO:0007669"/>
    <property type="project" value="InterPro"/>
</dbReference>
<feature type="chain" id="PRO_5001654501" description="Fibronectin type III-like domain-containing protein" evidence="7">
    <location>
        <begin position="25"/>
        <end position="784"/>
    </location>
</feature>
<dbReference type="InterPro" id="IPR036881">
    <property type="entry name" value="Glyco_hydro_3_C_sf"/>
</dbReference>
<evidence type="ECO:0000256" key="6">
    <source>
        <dbReference type="ARBA" id="ARBA00023295"/>
    </source>
</evidence>
<dbReference type="FunCoup" id="A0A068U339">
    <property type="interactions" value="1041"/>
</dbReference>
<proteinExistence type="predicted"/>
<reference evidence="10" key="1">
    <citation type="journal article" date="2014" name="Science">
        <title>The coffee genome provides insight into the convergent evolution of caffeine biosynthesis.</title>
        <authorList>
            <person name="Denoeud F."/>
            <person name="Carretero-Paulet L."/>
            <person name="Dereeper A."/>
            <person name="Droc G."/>
            <person name="Guyot R."/>
            <person name="Pietrella M."/>
            <person name="Zheng C."/>
            <person name="Alberti A."/>
            <person name="Anthony F."/>
            <person name="Aprea G."/>
            <person name="Aury J.M."/>
            <person name="Bento P."/>
            <person name="Bernard M."/>
            <person name="Bocs S."/>
            <person name="Campa C."/>
            <person name="Cenci A."/>
            <person name="Combes M.C."/>
            <person name="Crouzillat D."/>
            <person name="Da Silva C."/>
            <person name="Daddiego L."/>
            <person name="De Bellis F."/>
            <person name="Dussert S."/>
            <person name="Garsmeur O."/>
            <person name="Gayraud T."/>
            <person name="Guignon V."/>
            <person name="Jahn K."/>
            <person name="Jamilloux V."/>
            <person name="Joet T."/>
            <person name="Labadie K."/>
            <person name="Lan T."/>
            <person name="Leclercq J."/>
            <person name="Lepelley M."/>
            <person name="Leroy T."/>
            <person name="Li L.T."/>
            <person name="Librado P."/>
            <person name="Lopez L."/>
            <person name="Munoz A."/>
            <person name="Noel B."/>
            <person name="Pallavicini A."/>
            <person name="Perrotta G."/>
            <person name="Poncet V."/>
            <person name="Pot D."/>
            <person name="Priyono X."/>
            <person name="Rigoreau M."/>
            <person name="Rouard M."/>
            <person name="Rozas J."/>
            <person name="Tranchant-Dubreuil C."/>
            <person name="VanBuren R."/>
            <person name="Zhang Q."/>
            <person name="Andrade A.C."/>
            <person name="Argout X."/>
            <person name="Bertrand B."/>
            <person name="de Kochko A."/>
            <person name="Graziosi G."/>
            <person name="Henry R.J."/>
            <person name="Jayarama X."/>
            <person name="Ming R."/>
            <person name="Nagai C."/>
            <person name="Rounsley S."/>
            <person name="Sankoff D."/>
            <person name="Giuliano G."/>
            <person name="Albert V.A."/>
            <person name="Wincker P."/>
            <person name="Lashermes P."/>
        </authorList>
    </citation>
    <scope>NUCLEOTIDE SEQUENCE [LARGE SCALE GENOMIC DNA]</scope>
    <source>
        <strain evidence="10">cv. DH200-94</strain>
    </source>
</reference>
<dbReference type="SMART" id="SM01217">
    <property type="entry name" value="Fn3_like"/>
    <property type="match status" value="1"/>
</dbReference>
<keyword evidence="10" id="KW-1185">Reference proteome</keyword>
<keyword evidence="2" id="KW-0964">Secreted</keyword>
<dbReference type="FunFam" id="3.20.20.300:FF:000004">
    <property type="entry name" value="probable beta-D-xylosidase 7"/>
    <property type="match status" value="1"/>
</dbReference>
<evidence type="ECO:0000259" key="8">
    <source>
        <dbReference type="SMART" id="SM01217"/>
    </source>
</evidence>
<dbReference type="InterPro" id="IPR036962">
    <property type="entry name" value="Glyco_hydro_3_N_sf"/>
</dbReference>
<dbReference type="AlphaFoldDB" id="A0A068U339"/>
<evidence type="ECO:0000313" key="10">
    <source>
        <dbReference type="Proteomes" id="UP000295252"/>
    </source>
</evidence>
<evidence type="ECO:0000256" key="2">
    <source>
        <dbReference type="ARBA" id="ARBA00022525"/>
    </source>
</evidence>
<organism evidence="9 10">
    <name type="scientific">Coffea canephora</name>
    <name type="common">Robusta coffee</name>
    <dbReference type="NCBI Taxonomy" id="49390"/>
    <lineage>
        <taxon>Eukaryota</taxon>
        <taxon>Viridiplantae</taxon>
        <taxon>Streptophyta</taxon>
        <taxon>Embryophyta</taxon>
        <taxon>Tracheophyta</taxon>
        <taxon>Spermatophyta</taxon>
        <taxon>Magnoliopsida</taxon>
        <taxon>eudicotyledons</taxon>
        <taxon>Gunneridae</taxon>
        <taxon>Pentapetalae</taxon>
        <taxon>asterids</taxon>
        <taxon>lamiids</taxon>
        <taxon>Gentianales</taxon>
        <taxon>Rubiaceae</taxon>
        <taxon>Ixoroideae</taxon>
        <taxon>Gardenieae complex</taxon>
        <taxon>Bertiereae - Coffeeae clade</taxon>
        <taxon>Coffeeae</taxon>
        <taxon>Coffea</taxon>
    </lineage>
</organism>
<dbReference type="GO" id="GO:0009044">
    <property type="term" value="F:xylan 1,4-beta-xylosidase activity"/>
    <property type="evidence" value="ECO:0007669"/>
    <property type="project" value="InterPro"/>
</dbReference>
<dbReference type="SUPFAM" id="SSF51445">
    <property type="entry name" value="(Trans)glycosidases"/>
    <property type="match status" value="1"/>
</dbReference>
<keyword evidence="6" id="KW-0326">Glycosidase</keyword>
<dbReference type="InterPro" id="IPR026891">
    <property type="entry name" value="Fn3-like"/>
</dbReference>
<dbReference type="InParanoid" id="A0A068U339"/>
<keyword evidence="4" id="KW-0378">Hydrolase</keyword>
<dbReference type="InterPro" id="IPR001764">
    <property type="entry name" value="Glyco_hydro_3_N"/>
</dbReference>
<dbReference type="PANTHER" id="PTHR42721">
    <property type="entry name" value="SUGAR HYDROLASE-RELATED"/>
    <property type="match status" value="1"/>
</dbReference>
<feature type="domain" description="Fibronectin type III-like" evidence="8">
    <location>
        <begin position="707"/>
        <end position="777"/>
    </location>
</feature>
<accession>A0A068U339</accession>
<dbReference type="Gene3D" id="3.20.20.300">
    <property type="entry name" value="Glycoside hydrolase, family 3, N-terminal domain"/>
    <property type="match status" value="1"/>
</dbReference>
<dbReference type="SUPFAM" id="SSF52279">
    <property type="entry name" value="Beta-D-glucan exohydrolase, C-terminal domain"/>
    <property type="match status" value="1"/>
</dbReference>
<dbReference type="InterPro" id="IPR044993">
    <property type="entry name" value="BXL"/>
</dbReference>
<dbReference type="Pfam" id="PF14310">
    <property type="entry name" value="Fn3-like"/>
    <property type="match status" value="1"/>
</dbReference>